<dbReference type="SUPFAM" id="SSF56436">
    <property type="entry name" value="C-type lectin-like"/>
    <property type="match status" value="1"/>
</dbReference>
<protein>
    <submittedName>
        <fullName evidence="3">Serine/threonine-protein kinase pkn1</fullName>
        <ecNumber evidence="3">2.7.11.1</ecNumber>
    </submittedName>
</protein>
<reference evidence="3 4" key="1">
    <citation type="submission" date="2019-02" db="EMBL/GenBank/DDBJ databases">
        <title>Deep-cultivation of Planctomycetes and their phenomic and genomic characterization uncovers novel biology.</title>
        <authorList>
            <person name="Wiegand S."/>
            <person name="Jogler M."/>
            <person name="Boedeker C."/>
            <person name="Pinto D."/>
            <person name="Vollmers J."/>
            <person name="Rivas-Marin E."/>
            <person name="Kohn T."/>
            <person name="Peeters S.H."/>
            <person name="Heuer A."/>
            <person name="Rast P."/>
            <person name="Oberbeckmann S."/>
            <person name="Bunk B."/>
            <person name="Jeske O."/>
            <person name="Meyerdierks A."/>
            <person name="Storesund J.E."/>
            <person name="Kallscheuer N."/>
            <person name="Luecker S."/>
            <person name="Lage O.M."/>
            <person name="Pohl T."/>
            <person name="Merkel B.J."/>
            <person name="Hornburger P."/>
            <person name="Mueller R.-W."/>
            <person name="Bruemmer F."/>
            <person name="Labrenz M."/>
            <person name="Spormann A.M."/>
            <person name="Op Den Camp H."/>
            <person name="Overmann J."/>
            <person name="Amann R."/>
            <person name="Jetten M.S.M."/>
            <person name="Mascher T."/>
            <person name="Medema M.H."/>
            <person name="Devos D.P."/>
            <person name="Kaster A.-K."/>
            <person name="Ovreas L."/>
            <person name="Rohde M."/>
            <person name="Galperin M.Y."/>
            <person name="Jogler C."/>
        </authorList>
    </citation>
    <scope>NUCLEOTIDE SEQUENCE [LARGE SCALE GENOMIC DNA]</scope>
    <source>
        <strain evidence="3 4">Pla144</strain>
    </source>
</reference>
<sequence length="385" mass="43941">MKKGKSLHGSAPRRPLRLICFVVLSLQLPCFLWASEDKGSFESYQASIPGSEVTFEMIAIPGGEFLQGSSRSDSSEDEKPVVRVEVPSFWMGKHEVTWAEYKLFMNLCSVFEKFDDQDIRQVTKENEIDAISAPSKLYDPSFTFQAGEEPNQPAVSMSQFAAKQYTKWLSLLTGDFYRLPTESEWEYACRAGTTSAYNFGNDPAEIDEYAWTEDNADFETHIVGQKRPNGWGLFDMHGNAAEWVLDEYRSDWYATLSERLCTTKETLCWPTKLFPRVLRGGSMYVSPADCRSASRRASDDEELRSYDPNTPKSPWWFASDEAIDIGFRIVRPLEKVSREEQEKYWQADLPSITSDVNRRIDQEGRGERGLVDPQLPQAMADSLQH</sequence>
<dbReference type="PANTHER" id="PTHR23150:SF19">
    <property type="entry name" value="FORMYLGLYCINE-GENERATING ENZYME"/>
    <property type="match status" value="1"/>
</dbReference>
<dbReference type="PANTHER" id="PTHR23150">
    <property type="entry name" value="SULFATASE MODIFYING FACTOR 1, 2"/>
    <property type="match status" value="1"/>
</dbReference>
<organism evidence="3 4">
    <name type="scientific">Bythopirellula polymerisocia</name>
    <dbReference type="NCBI Taxonomy" id="2528003"/>
    <lineage>
        <taxon>Bacteria</taxon>
        <taxon>Pseudomonadati</taxon>
        <taxon>Planctomycetota</taxon>
        <taxon>Planctomycetia</taxon>
        <taxon>Pirellulales</taxon>
        <taxon>Lacipirellulaceae</taxon>
        <taxon>Bythopirellula</taxon>
    </lineage>
</organism>
<feature type="domain" description="Sulfatase-modifying factor enzyme-like" evidence="2">
    <location>
        <begin position="56"/>
        <end position="301"/>
    </location>
</feature>
<evidence type="ECO:0000259" key="2">
    <source>
        <dbReference type="Pfam" id="PF03781"/>
    </source>
</evidence>
<dbReference type="InterPro" id="IPR042095">
    <property type="entry name" value="SUMF_sf"/>
</dbReference>
<evidence type="ECO:0000256" key="1">
    <source>
        <dbReference type="SAM" id="MobiDB-lite"/>
    </source>
</evidence>
<comment type="caution">
    <text evidence="3">The sequence shown here is derived from an EMBL/GenBank/DDBJ whole genome shotgun (WGS) entry which is preliminary data.</text>
</comment>
<dbReference type="Pfam" id="PF03781">
    <property type="entry name" value="FGE-sulfatase"/>
    <property type="match status" value="1"/>
</dbReference>
<dbReference type="InterPro" id="IPR016187">
    <property type="entry name" value="CTDL_fold"/>
</dbReference>
<feature type="region of interest" description="Disordered" evidence="1">
    <location>
        <begin position="356"/>
        <end position="385"/>
    </location>
</feature>
<dbReference type="EC" id="2.7.11.1" evidence="3"/>
<accession>A0A5C6BZD7</accession>
<keyword evidence="3" id="KW-0808">Transferase</keyword>
<dbReference type="EMBL" id="SJPS01000020">
    <property type="protein sequence ID" value="TWU17613.1"/>
    <property type="molecule type" value="Genomic_DNA"/>
</dbReference>
<dbReference type="InterPro" id="IPR005532">
    <property type="entry name" value="SUMF_dom"/>
</dbReference>
<keyword evidence="3" id="KW-0418">Kinase</keyword>
<name>A0A5C6BZD7_9BACT</name>
<dbReference type="Proteomes" id="UP000318437">
    <property type="component" value="Unassembled WGS sequence"/>
</dbReference>
<keyword evidence="4" id="KW-1185">Reference proteome</keyword>
<evidence type="ECO:0000313" key="4">
    <source>
        <dbReference type="Proteomes" id="UP000318437"/>
    </source>
</evidence>
<dbReference type="Gene3D" id="3.90.1580.10">
    <property type="entry name" value="paralog of FGE (formylglycine-generating enzyme)"/>
    <property type="match status" value="1"/>
</dbReference>
<dbReference type="AlphaFoldDB" id="A0A5C6BZD7"/>
<proteinExistence type="predicted"/>
<gene>
    <name evidence="3" type="primary">pkn1_5</name>
    <name evidence="3" type="ORF">Pla144_50820</name>
</gene>
<dbReference type="GO" id="GO:0120147">
    <property type="term" value="F:formylglycine-generating oxidase activity"/>
    <property type="evidence" value="ECO:0007669"/>
    <property type="project" value="TreeGrafter"/>
</dbReference>
<feature type="compositionally biased region" description="Basic and acidic residues" evidence="1">
    <location>
        <begin position="356"/>
        <end position="370"/>
    </location>
</feature>
<dbReference type="GO" id="GO:0004674">
    <property type="term" value="F:protein serine/threonine kinase activity"/>
    <property type="evidence" value="ECO:0007669"/>
    <property type="project" value="UniProtKB-EC"/>
</dbReference>
<dbReference type="InterPro" id="IPR051043">
    <property type="entry name" value="Sulfatase_Mod_Factor_Kinase"/>
</dbReference>
<evidence type="ECO:0000313" key="3">
    <source>
        <dbReference type="EMBL" id="TWU17613.1"/>
    </source>
</evidence>